<proteinExistence type="predicted"/>
<dbReference type="OrthoDB" id="3473305at2759"/>
<dbReference type="Proteomes" id="UP000249402">
    <property type="component" value="Unassembled WGS sequence"/>
</dbReference>
<dbReference type="VEuPathDB" id="FungiDB:BO80DRAFT_448180"/>
<dbReference type="AlphaFoldDB" id="A0A395GTX8"/>
<dbReference type="RefSeq" id="XP_025571891.1">
    <property type="nucleotide sequence ID" value="XM_025721651.1"/>
</dbReference>
<evidence type="ECO:0000313" key="3">
    <source>
        <dbReference type="Proteomes" id="UP000249402"/>
    </source>
</evidence>
<gene>
    <name evidence="2" type="ORF">BO80DRAFT_448180</name>
</gene>
<dbReference type="PANTHER" id="PTHR35910:SF1">
    <property type="entry name" value="2EXR DOMAIN-CONTAINING PROTEIN"/>
    <property type="match status" value="1"/>
</dbReference>
<name>A0A395GTX8_9EURO</name>
<keyword evidence="3" id="KW-1185">Reference proteome</keyword>
<accession>A0A395GTX8</accession>
<feature type="domain" description="2EXR" evidence="1">
    <location>
        <begin position="5"/>
        <end position="98"/>
    </location>
</feature>
<dbReference type="PANTHER" id="PTHR35910">
    <property type="entry name" value="2EXR DOMAIN-CONTAINING PROTEIN"/>
    <property type="match status" value="1"/>
</dbReference>
<dbReference type="EMBL" id="KZ824461">
    <property type="protein sequence ID" value="RAK97563.1"/>
    <property type="molecule type" value="Genomic_DNA"/>
</dbReference>
<dbReference type="GeneID" id="37226516"/>
<sequence length="193" mass="23084">MLDTFHPFPNLPTELRLYIWSLSLLNIGDRIVIATCRRHHREGRYSWYFCAKLPAQLHASREARQEALRVYTPHFRIEPTVNSAPRSYVYLAPERDIVRLNQNALLHIGEADLKILRRVILDINYNPKLLKLPWIALRKMERLEKLDLLIWQTSGHQIHHSKREIVLNIRQQFVAFLRYNPRWNMPEVRFACN</sequence>
<evidence type="ECO:0000313" key="2">
    <source>
        <dbReference type="EMBL" id="RAK97563.1"/>
    </source>
</evidence>
<protein>
    <recommendedName>
        <fullName evidence="1">2EXR domain-containing protein</fullName>
    </recommendedName>
</protein>
<evidence type="ECO:0000259" key="1">
    <source>
        <dbReference type="Pfam" id="PF20150"/>
    </source>
</evidence>
<reference evidence="2 3" key="1">
    <citation type="submission" date="2018-02" db="EMBL/GenBank/DDBJ databases">
        <title>The genomes of Aspergillus section Nigri reveals drivers in fungal speciation.</title>
        <authorList>
            <consortium name="DOE Joint Genome Institute"/>
            <person name="Vesth T.C."/>
            <person name="Nybo J."/>
            <person name="Theobald S."/>
            <person name="Brandl J."/>
            <person name="Frisvad J.C."/>
            <person name="Nielsen K.F."/>
            <person name="Lyhne E.K."/>
            <person name="Kogle M.E."/>
            <person name="Kuo A."/>
            <person name="Riley R."/>
            <person name="Clum A."/>
            <person name="Nolan M."/>
            <person name="Lipzen A."/>
            <person name="Salamov A."/>
            <person name="Henrissat B."/>
            <person name="Wiebenga A."/>
            <person name="De vries R.P."/>
            <person name="Grigoriev I.V."/>
            <person name="Mortensen U.H."/>
            <person name="Andersen M.R."/>
            <person name="Baker S.E."/>
        </authorList>
    </citation>
    <scope>NUCLEOTIDE SEQUENCE [LARGE SCALE GENOMIC DNA]</scope>
    <source>
        <strain evidence="2 3">CBS 121593</strain>
    </source>
</reference>
<organism evidence="2 3">
    <name type="scientific">Aspergillus ibericus CBS 121593</name>
    <dbReference type="NCBI Taxonomy" id="1448316"/>
    <lineage>
        <taxon>Eukaryota</taxon>
        <taxon>Fungi</taxon>
        <taxon>Dikarya</taxon>
        <taxon>Ascomycota</taxon>
        <taxon>Pezizomycotina</taxon>
        <taxon>Eurotiomycetes</taxon>
        <taxon>Eurotiomycetidae</taxon>
        <taxon>Eurotiales</taxon>
        <taxon>Aspergillaceae</taxon>
        <taxon>Aspergillus</taxon>
        <taxon>Aspergillus subgen. Circumdati</taxon>
    </lineage>
</organism>
<dbReference type="Pfam" id="PF20150">
    <property type="entry name" value="2EXR"/>
    <property type="match status" value="1"/>
</dbReference>
<dbReference type="InterPro" id="IPR045518">
    <property type="entry name" value="2EXR"/>
</dbReference>